<dbReference type="EMBL" id="JANBVO010000127">
    <property type="protein sequence ID" value="KAJ9129839.1"/>
    <property type="molecule type" value="Genomic_DNA"/>
</dbReference>
<evidence type="ECO:0008006" key="4">
    <source>
        <dbReference type="Google" id="ProtNLM"/>
    </source>
</evidence>
<comment type="caution">
    <text evidence="2">The sequence shown here is derived from an EMBL/GenBank/DDBJ whole genome shotgun (WGS) entry which is preliminary data.</text>
</comment>
<feature type="transmembrane region" description="Helical" evidence="1">
    <location>
        <begin position="190"/>
        <end position="213"/>
    </location>
</feature>
<dbReference type="AlphaFoldDB" id="A0AA38VCS7"/>
<evidence type="ECO:0000313" key="3">
    <source>
        <dbReference type="Proteomes" id="UP001174694"/>
    </source>
</evidence>
<feature type="transmembrane region" description="Helical" evidence="1">
    <location>
        <begin position="219"/>
        <end position="240"/>
    </location>
</feature>
<dbReference type="InterPro" id="IPR009571">
    <property type="entry name" value="SUR7/Rim9-like_fungi"/>
</dbReference>
<dbReference type="Proteomes" id="UP001174694">
    <property type="component" value="Unassembled WGS sequence"/>
</dbReference>
<keyword evidence="1" id="KW-0472">Membrane</keyword>
<organism evidence="2 3">
    <name type="scientific">Pleurostoma richardsiae</name>
    <dbReference type="NCBI Taxonomy" id="41990"/>
    <lineage>
        <taxon>Eukaryota</taxon>
        <taxon>Fungi</taxon>
        <taxon>Dikarya</taxon>
        <taxon>Ascomycota</taxon>
        <taxon>Pezizomycotina</taxon>
        <taxon>Sordariomycetes</taxon>
        <taxon>Sordariomycetidae</taxon>
        <taxon>Calosphaeriales</taxon>
        <taxon>Pleurostomataceae</taxon>
        <taxon>Pleurostoma</taxon>
    </lineage>
</organism>
<accession>A0AA38VCS7</accession>
<dbReference type="PANTHER" id="PTHR28019">
    <property type="entry name" value="CELL MEMBRANE PROTEIN YLR413W-RELATED"/>
    <property type="match status" value="1"/>
</dbReference>
<dbReference type="GO" id="GO:0051285">
    <property type="term" value="C:cell cortex of cell tip"/>
    <property type="evidence" value="ECO:0007669"/>
    <property type="project" value="TreeGrafter"/>
</dbReference>
<dbReference type="GO" id="GO:0031505">
    <property type="term" value="P:fungal-type cell wall organization"/>
    <property type="evidence" value="ECO:0007669"/>
    <property type="project" value="TreeGrafter"/>
</dbReference>
<gene>
    <name evidence="2" type="ORF">NKR23_g12442</name>
</gene>
<dbReference type="Pfam" id="PF06687">
    <property type="entry name" value="SUR7"/>
    <property type="match status" value="1"/>
</dbReference>
<keyword evidence="1" id="KW-1133">Transmembrane helix</keyword>
<keyword evidence="1" id="KW-0812">Transmembrane</keyword>
<sequence>MHLPAGFPIVLSLISFILAILAVVAGRQPGFMEEYYVIMFNTSALGRNLVPTPTAGVSASQTSGSGLGGFFGSLVSSATAAVGALESGLADIEASAADQLARKLGIKEFYTLHITDLCEGDFSPNATAPNAGYNVTNCTRPLQTTYTNVSALLDHELKVGPLDLNLADIGVVQDLQDELDKVPSLFKSLAGLYIVNIACTAMALLGSVTGFFFHTMLSVTVNLAMAVLALLMLLSGNLITTAGGNKVTEKVTKYGTSAGITASQGTKFLAITWAAFSLMIICTAYWVFQFMLLTKSYKWRGAKRSAPSELDLSRTYFSNPIPLPTVPIRVYQRLDRE</sequence>
<feature type="transmembrane region" description="Helical" evidence="1">
    <location>
        <begin position="6"/>
        <end position="25"/>
    </location>
</feature>
<keyword evidence="3" id="KW-1185">Reference proteome</keyword>
<dbReference type="InterPro" id="IPR052413">
    <property type="entry name" value="SUR7_domain"/>
</dbReference>
<evidence type="ECO:0000256" key="1">
    <source>
        <dbReference type="SAM" id="Phobius"/>
    </source>
</evidence>
<dbReference type="PANTHER" id="PTHR28019:SF7">
    <property type="entry name" value="SUR7 PROTEIN"/>
    <property type="match status" value="1"/>
</dbReference>
<evidence type="ECO:0000313" key="2">
    <source>
        <dbReference type="EMBL" id="KAJ9129839.1"/>
    </source>
</evidence>
<name>A0AA38VCS7_9PEZI</name>
<proteinExistence type="predicted"/>
<dbReference type="GO" id="GO:0005886">
    <property type="term" value="C:plasma membrane"/>
    <property type="evidence" value="ECO:0007669"/>
    <property type="project" value="InterPro"/>
</dbReference>
<protein>
    <recommendedName>
        <fullName evidence="4">SUR7 protein</fullName>
    </recommendedName>
</protein>
<feature type="transmembrane region" description="Helical" evidence="1">
    <location>
        <begin position="268"/>
        <end position="288"/>
    </location>
</feature>
<reference evidence="2" key="1">
    <citation type="submission" date="2022-07" db="EMBL/GenBank/DDBJ databases">
        <title>Fungi with potential for degradation of polypropylene.</title>
        <authorList>
            <person name="Gostincar C."/>
        </authorList>
    </citation>
    <scope>NUCLEOTIDE SEQUENCE</scope>
    <source>
        <strain evidence="2">EXF-13308</strain>
    </source>
</reference>